<dbReference type="Gramene" id="OMERI09G00630.1">
    <property type="protein sequence ID" value="OMERI09G00630.1"/>
    <property type="gene ID" value="OMERI09G00630"/>
</dbReference>
<dbReference type="AlphaFoldDB" id="A0A0E0EPG4"/>
<evidence type="ECO:0000256" key="1">
    <source>
        <dbReference type="SAM" id="MobiDB-lite"/>
    </source>
</evidence>
<dbReference type="Proteomes" id="UP000008021">
    <property type="component" value="Chromosome 9"/>
</dbReference>
<keyword evidence="4" id="KW-1185">Reference proteome</keyword>
<feature type="signal peptide" evidence="2">
    <location>
        <begin position="1"/>
        <end position="15"/>
    </location>
</feature>
<dbReference type="EnsemblPlants" id="OMERI09G00630.1">
    <property type="protein sequence ID" value="OMERI09G00630.1"/>
    <property type="gene ID" value="OMERI09G00630"/>
</dbReference>
<accession>A0A0E0EPG4</accession>
<feature type="chain" id="PRO_5012949407" description="VAN3-binding protein-like auxin canalisation domain-containing protein" evidence="2">
    <location>
        <begin position="16"/>
        <end position="93"/>
    </location>
</feature>
<keyword evidence="2" id="KW-0732">Signal</keyword>
<sequence>MAVQTAMTMVAAAVAAWMAGQTDLSKKNSHSSGCVDGGFNDNCSGQDNHGRQHRRRLHGWQARGGGSYRAAMNASCEQRGEGKEEGVKVGSTR</sequence>
<reference evidence="3" key="2">
    <citation type="submission" date="2018-05" db="EMBL/GenBank/DDBJ databases">
        <title>OmerRS3 (Oryza meridionalis Reference Sequence Version 3).</title>
        <authorList>
            <person name="Zhang J."/>
            <person name="Kudrna D."/>
            <person name="Lee S."/>
            <person name="Talag J."/>
            <person name="Welchert J."/>
            <person name="Wing R.A."/>
        </authorList>
    </citation>
    <scope>NUCLEOTIDE SEQUENCE [LARGE SCALE GENOMIC DNA]</scope>
    <source>
        <strain evidence="3">cv. OR44</strain>
    </source>
</reference>
<evidence type="ECO:0000313" key="4">
    <source>
        <dbReference type="Proteomes" id="UP000008021"/>
    </source>
</evidence>
<dbReference type="HOGENOM" id="CLU_2458459_0_0_1"/>
<feature type="region of interest" description="Disordered" evidence="1">
    <location>
        <begin position="43"/>
        <end position="66"/>
    </location>
</feature>
<evidence type="ECO:0008006" key="5">
    <source>
        <dbReference type="Google" id="ProtNLM"/>
    </source>
</evidence>
<evidence type="ECO:0000256" key="2">
    <source>
        <dbReference type="SAM" id="SignalP"/>
    </source>
</evidence>
<reference evidence="3" key="1">
    <citation type="submission" date="2015-04" db="UniProtKB">
        <authorList>
            <consortium name="EnsemblPlants"/>
        </authorList>
    </citation>
    <scope>IDENTIFICATION</scope>
</reference>
<organism evidence="3">
    <name type="scientific">Oryza meridionalis</name>
    <dbReference type="NCBI Taxonomy" id="40149"/>
    <lineage>
        <taxon>Eukaryota</taxon>
        <taxon>Viridiplantae</taxon>
        <taxon>Streptophyta</taxon>
        <taxon>Embryophyta</taxon>
        <taxon>Tracheophyta</taxon>
        <taxon>Spermatophyta</taxon>
        <taxon>Magnoliopsida</taxon>
        <taxon>Liliopsida</taxon>
        <taxon>Poales</taxon>
        <taxon>Poaceae</taxon>
        <taxon>BOP clade</taxon>
        <taxon>Oryzoideae</taxon>
        <taxon>Oryzeae</taxon>
        <taxon>Oryzinae</taxon>
        <taxon>Oryza</taxon>
    </lineage>
</organism>
<name>A0A0E0EPG4_9ORYZ</name>
<proteinExistence type="predicted"/>
<protein>
    <recommendedName>
        <fullName evidence="5">VAN3-binding protein-like auxin canalisation domain-containing protein</fullName>
    </recommendedName>
</protein>
<evidence type="ECO:0000313" key="3">
    <source>
        <dbReference type="EnsemblPlants" id="OMERI09G00630.1"/>
    </source>
</evidence>